<comment type="caution">
    <text evidence="2">The sequence shown here is derived from an EMBL/GenBank/DDBJ whole genome shotgun (WGS) entry which is preliminary data.</text>
</comment>
<evidence type="ECO:0000313" key="3">
    <source>
        <dbReference type="Proteomes" id="UP001177023"/>
    </source>
</evidence>
<organism evidence="2 3">
    <name type="scientific">Mesorhabditis spiculigera</name>
    <dbReference type="NCBI Taxonomy" id="96644"/>
    <lineage>
        <taxon>Eukaryota</taxon>
        <taxon>Metazoa</taxon>
        <taxon>Ecdysozoa</taxon>
        <taxon>Nematoda</taxon>
        <taxon>Chromadorea</taxon>
        <taxon>Rhabditida</taxon>
        <taxon>Rhabditina</taxon>
        <taxon>Rhabditomorpha</taxon>
        <taxon>Rhabditoidea</taxon>
        <taxon>Rhabditidae</taxon>
        <taxon>Mesorhabditinae</taxon>
        <taxon>Mesorhabditis</taxon>
    </lineage>
</organism>
<name>A0AA36CIC7_9BILA</name>
<reference evidence="2" key="1">
    <citation type="submission" date="2023-06" db="EMBL/GenBank/DDBJ databases">
        <authorList>
            <person name="Delattre M."/>
        </authorList>
    </citation>
    <scope>NUCLEOTIDE SEQUENCE</scope>
    <source>
        <strain evidence="2">AF72</strain>
    </source>
</reference>
<evidence type="ECO:0000256" key="1">
    <source>
        <dbReference type="SAM" id="SignalP"/>
    </source>
</evidence>
<dbReference type="AlphaFoldDB" id="A0AA36CIC7"/>
<proteinExistence type="predicted"/>
<feature type="non-terminal residue" evidence="2">
    <location>
        <position position="1"/>
    </location>
</feature>
<dbReference type="Proteomes" id="UP001177023">
    <property type="component" value="Unassembled WGS sequence"/>
</dbReference>
<sequence>MRPILGWLLYLFAFFDASDSKLHEVGLRDPMETLSHRGKGLANSTKQKIPSFREIWHWFKDPREVEWKHTWMHQFHRCDCDCWEKICNFLDSHSLPNGIQIIKHVEPKLKSLAKIDSKLNGICKWDPKASKSAPKLVSEQFLHYVTGLTTKRLPKYKNDERTGINRLTAFQDDYRKLVNMQYVYEPVVSLWQLPDYGAVGSIKVRYDGTHFLISGNEVLISLIWTFMYYNLPAQGCFRELDKAHPYFRLVSSSKTIMNFYGSKAICMFTGDVVDLHNDYSEYDPELSPKRWARDVSKTMHDFGFVESNEWLFAYDVHNFGNLGFYLERPRLSVFVIFCIAVLTWLRYNFDMSILDIYRCLWTMTTAFCWGSRPRAYRPFRKDPVCARPARIKKSQRSTARTTLEVAEELRFDQHYPRYPEDPEAVPISQKNIQCAVCNEETTVPGTSYVEVECISCGIYHVDWVCYRMMLADRGLDATCRQDQLKYDECLAWACPGHISSIQRIHQSGERLKVLKLAKRTASGR</sequence>
<feature type="chain" id="PRO_5041457213" evidence="1">
    <location>
        <begin position="21"/>
        <end position="524"/>
    </location>
</feature>
<feature type="signal peptide" evidence="1">
    <location>
        <begin position="1"/>
        <end position="20"/>
    </location>
</feature>
<dbReference type="EMBL" id="CATQJA010001904">
    <property type="protein sequence ID" value="CAJ0569073.1"/>
    <property type="molecule type" value="Genomic_DNA"/>
</dbReference>
<accession>A0AA36CIC7</accession>
<gene>
    <name evidence="2" type="ORF">MSPICULIGERA_LOCUS7567</name>
</gene>
<evidence type="ECO:0000313" key="2">
    <source>
        <dbReference type="EMBL" id="CAJ0569073.1"/>
    </source>
</evidence>
<protein>
    <submittedName>
        <fullName evidence="2">Uncharacterized protein</fullName>
    </submittedName>
</protein>
<keyword evidence="3" id="KW-1185">Reference proteome</keyword>
<keyword evidence="1" id="KW-0732">Signal</keyword>